<feature type="compositionally biased region" description="Low complexity" evidence="1">
    <location>
        <begin position="482"/>
        <end position="502"/>
    </location>
</feature>
<proteinExistence type="predicted"/>
<evidence type="ECO:0000313" key="3">
    <source>
        <dbReference type="Proteomes" id="UP000007797"/>
    </source>
</evidence>
<dbReference type="AlphaFoldDB" id="F4Q4U4"/>
<accession>F4Q4U4</accession>
<sequence>MNVIGTHQPCYYFNFKKTQSTTTITTITTINKNIINNNQLGLPDYIVKKILRCLQHSISPCLHDSLEDNGGDIDLSRNAYTLYDGRMNVHSILHLSLVCSYWFRIIIPSSMDRYTYVLPSIAVQEQDHIKLFGKNVIARYKRSPLQQFNQSLQQYLRNNNIVIDSGNNSGNKVESLKIYISLEYRQSMDTPPLSINSIMNYDASVAALSVNLRRLTLSTEMTAQCDKDTSALGQLQKFTFIGSPTDQLRGLMTPCAFKSMSNLVDLKLKFNGLIAVNSRLRPSAMIQAIPSLAKMERLHLENFISPAETDTNIEESVSSAQGFTTLKPTKPSNDSRLPWTMNTVRQYTPLGHYSITIKTIVPSQLHKSNYYVSDEISQLECKVNDLQNGLTNLIKNSESMQRISLSSNIGRISSEDLEVDRQKLGTNLELLSPQFLNTLVHLIDCNLSSDSKVNPKSKLQFIKIDKCLTFNHNHHDEDKDNNNNINNNSIKNNRKNYNNNNNQKIKLVPKKKVHKSNNFWKWEMKRIVKEDANQFKRIGPHHQDVQFIAQAQILSDLSYLTHCIPNNTKKLWMVQKMTNNNNNKSLQPIQNNQINVPDYILKYIISLLQQPTSTCSNNNNNNNKNNLNDHLSLTSPPQTIAIKKFNQYVNYLYLSLVCSYWFRYIIPVSVKSFRYIIPNTSVSYLVGKVGPRYPKSPLTLFNQSLQLYTNNHKNNNNNKYTTNQVERLKVFVECEDIKLPMSLEPILHPSSSLDAVSHSLRRLTLYNGGIGESLVYLERCKQLQRLHLHPFGRWDTREMRCILYLLSKLPSITELAIKCTSIDRVEATYDKRHIASLGHLKKFTYVGSPSDMMAGVLSERHLDQLTDLTGLH</sequence>
<dbReference type="GeneID" id="14869581"/>
<dbReference type="KEGG" id="dfa:DFA_08891"/>
<protein>
    <submittedName>
        <fullName evidence="2">Uncharacterized protein</fullName>
    </submittedName>
</protein>
<dbReference type="PANTHER" id="PTHR36911">
    <property type="entry name" value="LIM ZINC-BINDING DOMAIN-CONTAINING PROTEIN-RELATED"/>
    <property type="match status" value="1"/>
</dbReference>
<name>F4Q4U4_CACFS</name>
<feature type="region of interest" description="Disordered" evidence="1">
    <location>
        <begin position="473"/>
        <end position="502"/>
    </location>
</feature>
<evidence type="ECO:0000313" key="2">
    <source>
        <dbReference type="EMBL" id="EGG17890.1"/>
    </source>
</evidence>
<dbReference type="EMBL" id="GL883021">
    <property type="protein sequence ID" value="EGG17890.1"/>
    <property type="molecule type" value="Genomic_DNA"/>
</dbReference>
<organism evidence="2 3">
    <name type="scientific">Cavenderia fasciculata</name>
    <name type="common">Slime mold</name>
    <name type="synonym">Dictyostelium fasciculatum</name>
    <dbReference type="NCBI Taxonomy" id="261658"/>
    <lineage>
        <taxon>Eukaryota</taxon>
        <taxon>Amoebozoa</taxon>
        <taxon>Evosea</taxon>
        <taxon>Eumycetozoa</taxon>
        <taxon>Dictyostelia</taxon>
        <taxon>Acytosteliales</taxon>
        <taxon>Cavenderiaceae</taxon>
        <taxon>Cavenderia</taxon>
    </lineage>
</organism>
<reference evidence="3" key="1">
    <citation type="journal article" date="2011" name="Genome Res.">
        <title>Phylogeny-wide analysis of social amoeba genomes highlights ancient origins for complex intercellular communication.</title>
        <authorList>
            <person name="Heidel A.J."/>
            <person name="Lawal H.M."/>
            <person name="Felder M."/>
            <person name="Schilde C."/>
            <person name="Helps N.R."/>
            <person name="Tunggal B."/>
            <person name="Rivero F."/>
            <person name="John U."/>
            <person name="Schleicher M."/>
            <person name="Eichinger L."/>
            <person name="Platzer M."/>
            <person name="Noegel A.A."/>
            <person name="Schaap P."/>
            <person name="Gloeckner G."/>
        </authorList>
    </citation>
    <scope>NUCLEOTIDE SEQUENCE [LARGE SCALE GENOMIC DNA]</scope>
    <source>
        <strain evidence="3">SH3</strain>
    </source>
</reference>
<keyword evidence="3" id="KW-1185">Reference proteome</keyword>
<dbReference type="RefSeq" id="XP_004356374.1">
    <property type="nucleotide sequence ID" value="XM_004356321.1"/>
</dbReference>
<gene>
    <name evidence="2" type="ORF">DFA_08891</name>
</gene>
<dbReference type="Proteomes" id="UP000007797">
    <property type="component" value="Unassembled WGS sequence"/>
</dbReference>
<evidence type="ECO:0000256" key="1">
    <source>
        <dbReference type="SAM" id="MobiDB-lite"/>
    </source>
</evidence>